<feature type="region of interest" description="Disordered" evidence="1">
    <location>
        <begin position="1"/>
        <end position="62"/>
    </location>
</feature>
<dbReference type="InterPro" id="IPR021109">
    <property type="entry name" value="Peptidase_aspartic_dom_sf"/>
</dbReference>
<dbReference type="CDD" id="cd00303">
    <property type="entry name" value="retropepsin_like"/>
    <property type="match status" value="1"/>
</dbReference>
<feature type="region of interest" description="Disordered" evidence="1">
    <location>
        <begin position="122"/>
        <end position="149"/>
    </location>
</feature>
<evidence type="ECO:0000313" key="3">
    <source>
        <dbReference type="Proteomes" id="UP001605036"/>
    </source>
</evidence>
<name>A0ABD1YC14_9MARC</name>
<gene>
    <name evidence="2" type="ORF">R1flu_008559</name>
</gene>
<dbReference type="EMBL" id="JBHFFA010000005">
    <property type="protein sequence ID" value="KAL2624314.1"/>
    <property type="molecule type" value="Genomic_DNA"/>
</dbReference>
<dbReference type="Proteomes" id="UP001605036">
    <property type="component" value="Unassembled WGS sequence"/>
</dbReference>
<protein>
    <submittedName>
        <fullName evidence="2">Uncharacterized protein</fullName>
    </submittedName>
</protein>
<proteinExistence type="predicted"/>
<dbReference type="PANTHER" id="PTHR33067">
    <property type="entry name" value="RNA-DIRECTED DNA POLYMERASE-RELATED"/>
    <property type="match status" value="1"/>
</dbReference>
<accession>A0ABD1YC14</accession>
<feature type="compositionally biased region" description="Polar residues" evidence="1">
    <location>
        <begin position="7"/>
        <end position="16"/>
    </location>
</feature>
<dbReference type="PANTHER" id="PTHR33067:SF31">
    <property type="entry name" value="RNA-DIRECTED DNA POLYMERASE"/>
    <property type="match status" value="1"/>
</dbReference>
<reference evidence="2 3" key="1">
    <citation type="submission" date="2024-09" db="EMBL/GenBank/DDBJ databases">
        <title>Chromosome-scale assembly of Riccia fluitans.</title>
        <authorList>
            <person name="Paukszto L."/>
            <person name="Sawicki J."/>
            <person name="Karawczyk K."/>
            <person name="Piernik-Szablinska J."/>
            <person name="Szczecinska M."/>
            <person name="Mazdziarz M."/>
        </authorList>
    </citation>
    <scope>NUCLEOTIDE SEQUENCE [LARGE SCALE GENOMIC DNA]</scope>
    <source>
        <strain evidence="2">Rf_01</strain>
        <tissue evidence="2">Aerial parts of the thallus</tissue>
    </source>
</reference>
<evidence type="ECO:0000313" key="2">
    <source>
        <dbReference type="EMBL" id="KAL2624314.1"/>
    </source>
</evidence>
<evidence type="ECO:0000256" key="1">
    <source>
        <dbReference type="SAM" id="MobiDB-lite"/>
    </source>
</evidence>
<dbReference type="AlphaFoldDB" id="A0ABD1YC14"/>
<sequence>MPEMKVTSPQVGNTATPPRRRGRPQKDKADPTGETSGQNAKRKPISLLNRSGNNRLKKRLRKPLWDRSRQFCSRSPSRIKRVLRDKQSKSGCQWRWTTLSLVSKEFIVHRLAGELFPSQQLIPTPSALEPKKGKPGSGSTSNAAPPEGSPVDLRAVRTCYVLLMIPVQIGDVIFPRVLVDTGSGVNVMSNQIRIRLGYHRMAPPTTKLAMADNTLVWPLGMLLAVSVVVEGVRLIVSFQVIEMKDLEWTQLILGRTWQKGTRAIINMDDEVMHIRVGTNLTMVK</sequence>
<keyword evidence="3" id="KW-1185">Reference proteome</keyword>
<organism evidence="2 3">
    <name type="scientific">Riccia fluitans</name>
    <dbReference type="NCBI Taxonomy" id="41844"/>
    <lineage>
        <taxon>Eukaryota</taxon>
        <taxon>Viridiplantae</taxon>
        <taxon>Streptophyta</taxon>
        <taxon>Embryophyta</taxon>
        <taxon>Marchantiophyta</taxon>
        <taxon>Marchantiopsida</taxon>
        <taxon>Marchantiidae</taxon>
        <taxon>Marchantiales</taxon>
        <taxon>Ricciaceae</taxon>
        <taxon>Riccia</taxon>
    </lineage>
</organism>
<comment type="caution">
    <text evidence="2">The sequence shown here is derived from an EMBL/GenBank/DDBJ whole genome shotgun (WGS) entry which is preliminary data.</text>
</comment>
<dbReference type="Gene3D" id="2.40.70.10">
    <property type="entry name" value="Acid Proteases"/>
    <property type="match status" value="1"/>
</dbReference>
<dbReference type="SUPFAM" id="SSF50630">
    <property type="entry name" value="Acid proteases"/>
    <property type="match status" value="1"/>
</dbReference>